<dbReference type="Pfam" id="PF13567">
    <property type="entry name" value="DUF4131"/>
    <property type="match status" value="1"/>
</dbReference>
<evidence type="ECO:0000313" key="10">
    <source>
        <dbReference type="Proteomes" id="UP000552757"/>
    </source>
</evidence>
<feature type="transmembrane region" description="Helical" evidence="6">
    <location>
        <begin position="366"/>
        <end position="388"/>
    </location>
</feature>
<dbReference type="NCBIfam" id="TIGR00360">
    <property type="entry name" value="ComEC_N-term"/>
    <property type="match status" value="1"/>
</dbReference>
<feature type="transmembrane region" description="Helical" evidence="6">
    <location>
        <begin position="488"/>
        <end position="512"/>
    </location>
</feature>
<comment type="caution">
    <text evidence="9">The sequence shown here is derived from an EMBL/GenBank/DDBJ whole genome shotgun (WGS) entry which is preliminary data.</text>
</comment>
<organism evidence="9 10">
    <name type="scientific">Sphingobium fontiphilum</name>
    <dbReference type="NCBI Taxonomy" id="944425"/>
    <lineage>
        <taxon>Bacteria</taxon>
        <taxon>Pseudomonadati</taxon>
        <taxon>Pseudomonadota</taxon>
        <taxon>Alphaproteobacteria</taxon>
        <taxon>Sphingomonadales</taxon>
        <taxon>Sphingomonadaceae</taxon>
        <taxon>Sphingobium</taxon>
    </lineage>
</organism>
<feature type="transmembrane region" description="Helical" evidence="6">
    <location>
        <begin position="257"/>
        <end position="281"/>
    </location>
</feature>
<feature type="transmembrane region" description="Helical" evidence="6">
    <location>
        <begin position="70"/>
        <end position="89"/>
    </location>
</feature>
<evidence type="ECO:0000313" key="9">
    <source>
        <dbReference type="EMBL" id="MBB3980889.1"/>
    </source>
</evidence>
<dbReference type="EMBL" id="JACIEB010000001">
    <property type="protein sequence ID" value="MBB3980889.1"/>
    <property type="molecule type" value="Genomic_DNA"/>
</dbReference>
<dbReference type="InterPro" id="IPR025405">
    <property type="entry name" value="DUF4131"/>
</dbReference>
<feature type="transmembrane region" description="Helical" evidence="6">
    <location>
        <begin position="426"/>
        <end position="445"/>
    </location>
</feature>
<name>A0A7W6DE35_9SPHN</name>
<keyword evidence="4 6" id="KW-1133">Transmembrane helix</keyword>
<dbReference type="InterPro" id="IPR004477">
    <property type="entry name" value="ComEC_N"/>
</dbReference>
<evidence type="ECO:0000256" key="5">
    <source>
        <dbReference type="ARBA" id="ARBA00023136"/>
    </source>
</evidence>
<feature type="domain" description="ComEC/Rec2-related protein" evidence="7">
    <location>
        <begin position="233"/>
        <end position="516"/>
    </location>
</feature>
<keyword evidence="3 6" id="KW-0812">Transmembrane</keyword>
<feature type="domain" description="DUF4131" evidence="8">
    <location>
        <begin position="44"/>
        <end position="195"/>
    </location>
</feature>
<keyword evidence="2" id="KW-1003">Cell membrane</keyword>
<evidence type="ECO:0000256" key="4">
    <source>
        <dbReference type="ARBA" id="ARBA00022989"/>
    </source>
</evidence>
<evidence type="ECO:0000256" key="2">
    <source>
        <dbReference type="ARBA" id="ARBA00022475"/>
    </source>
</evidence>
<dbReference type="Proteomes" id="UP000552757">
    <property type="component" value="Unassembled WGS sequence"/>
</dbReference>
<reference evidence="9 10" key="1">
    <citation type="submission" date="2020-08" db="EMBL/GenBank/DDBJ databases">
        <title>Genomic Encyclopedia of Type Strains, Phase IV (KMG-IV): sequencing the most valuable type-strain genomes for metagenomic binning, comparative biology and taxonomic classification.</title>
        <authorList>
            <person name="Goeker M."/>
        </authorList>
    </citation>
    <scope>NUCLEOTIDE SEQUENCE [LARGE SCALE GENOMIC DNA]</scope>
    <source>
        <strain evidence="9 10">DSM 29348</strain>
    </source>
</reference>
<dbReference type="AlphaFoldDB" id="A0A7W6DE35"/>
<evidence type="ECO:0000256" key="1">
    <source>
        <dbReference type="ARBA" id="ARBA00004651"/>
    </source>
</evidence>
<feature type="transmembrane region" description="Helical" evidence="6">
    <location>
        <begin position="46"/>
        <end position="64"/>
    </location>
</feature>
<evidence type="ECO:0000256" key="6">
    <source>
        <dbReference type="SAM" id="Phobius"/>
    </source>
</evidence>
<feature type="transmembrane region" description="Helical" evidence="6">
    <location>
        <begin position="400"/>
        <end position="420"/>
    </location>
</feature>
<keyword evidence="10" id="KW-1185">Reference proteome</keyword>
<evidence type="ECO:0000259" key="8">
    <source>
        <dbReference type="Pfam" id="PF13567"/>
    </source>
</evidence>
<evidence type="ECO:0000256" key="3">
    <source>
        <dbReference type="ARBA" id="ARBA00022692"/>
    </source>
</evidence>
<dbReference type="PANTHER" id="PTHR30619:SF1">
    <property type="entry name" value="RECOMBINATION PROTEIN 2"/>
    <property type="match status" value="1"/>
</dbReference>
<protein>
    <submittedName>
        <fullName evidence="9">Competence protein ComEC</fullName>
    </submittedName>
</protein>
<comment type="subcellular location">
    <subcellularLocation>
        <location evidence="1">Cell membrane</location>
        <topology evidence="1">Multi-pass membrane protein</topology>
    </subcellularLocation>
</comment>
<sequence>MGQFASPLLGRVEGWLEAERDQVALWAPVGLGVGIAAWFALPGPTGWLCVCLVALLLGAVGQWALGGKRIGGMMVAGGLLACCGCLLIWGKALALGEPPLARPVFTLVDGRVLSLAERPADAMVRVMVEPVGRPDLPGRVRLNIAMGDVPAGLGKGARIRARARLMPPAPPAVPGAYDFAQRAYFQGIGATGRALAPVEVVEAAHGGAGLRARLSAHVRERVAGPQAGIAVALATGDQGAIAEADAEAMRRSGLAHLLSISGLHVTALVGAIIFMVLRLAALSQRAALHWPLMMIAAGAGALGGVGYTLLTGAEVPTVRSCIAALLVLGAMAMGREAITLRLVATGALIVLLFWPEAVVGPSFQMSFAAVMALVALGELPAFRAFAMARDEPWWRRGGRAMAALLLTGVAVELALMPIALFHFHQAGMLGALANLIAIPLTTFVVMPFEALALAMDGVGAGAPAWWVVERALGLLLWVAHHVSASPMAVVMAPAFGAGLFAVIVAGGLWLLLWKGRVRWWGIAPVAVAMAVVALTPPPDVIVTGDGRHVALRLPGGGMATLRPGAGEYVRNMMAESAGYDGVLAAMADLRQARCDGDLCAVALGRDGAMRLLATRSGGMVPMARLRAECAVADIVVSDRTLPRACRPRWLKLDRRTLARSGGVAITLAGRKIVQVWRPGDRHPWIVRRPGRAPRPGQL</sequence>
<gene>
    <name evidence="9" type="ORF">GGR44_000520</name>
</gene>
<keyword evidence="5 6" id="KW-0472">Membrane</keyword>
<dbReference type="Pfam" id="PF03772">
    <property type="entry name" value="Competence"/>
    <property type="match status" value="1"/>
</dbReference>
<feature type="transmembrane region" description="Helical" evidence="6">
    <location>
        <begin position="287"/>
        <end position="310"/>
    </location>
</feature>
<dbReference type="GO" id="GO:0005886">
    <property type="term" value="C:plasma membrane"/>
    <property type="evidence" value="ECO:0007669"/>
    <property type="project" value="UniProtKB-SubCell"/>
</dbReference>
<feature type="transmembrane region" description="Helical" evidence="6">
    <location>
        <begin position="322"/>
        <end position="354"/>
    </location>
</feature>
<accession>A0A7W6DE35</accession>
<evidence type="ECO:0000259" key="7">
    <source>
        <dbReference type="Pfam" id="PF03772"/>
    </source>
</evidence>
<dbReference type="RefSeq" id="WP_246344274.1">
    <property type="nucleotide sequence ID" value="NZ_JACIEB010000001.1"/>
</dbReference>
<dbReference type="InterPro" id="IPR052159">
    <property type="entry name" value="Competence_DNA_uptake"/>
</dbReference>
<dbReference type="PANTHER" id="PTHR30619">
    <property type="entry name" value="DNA INTERNALIZATION/COMPETENCE PROTEIN COMEC/REC2"/>
    <property type="match status" value="1"/>
</dbReference>
<feature type="transmembrane region" description="Helical" evidence="6">
    <location>
        <begin position="519"/>
        <end position="537"/>
    </location>
</feature>
<proteinExistence type="predicted"/>